<protein>
    <recommendedName>
        <fullName evidence="5">Cation-transporting P-type ATPase C-terminal domain-containing protein</fullName>
    </recommendedName>
</protein>
<evidence type="ECO:0000313" key="4">
    <source>
        <dbReference type="Proteomes" id="UP000613580"/>
    </source>
</evidence>
<dbReference type="AlphaFoldDB" id="A0A8H6SUX1"/>
<keyword evidence="1" id="KW-0812">Transmembrane</keyword>
<feature type="transmembrane region" description="Helical" evidence="1">
    <location>
        <begin position="206"/>
        <end position="223"/>
    </location>
</feature>
<proteinExistence type="predicted"/>
<comment type="caution">
    <text evidence="3">The sequence shown here is derived from an EMBL/GenBank/DDBJ whole genome shotgun (WGS) entry which is preliminary data.</text>
</comment>
<keyword evidence="4" id="KW-1185">Reference proteome</keyword>
<feature type="transmembrane region" description="Helical" evidence="1">
    <location>
        <begin position="90"/>
        <end position="110"/>
    </location>
</feature>
<evidence type="ECO:0000313" key="3">
    <source>
        <dbReference type="EMBL" id="KAF7305723.1"/>
    </source>
</evidence>
<feature type="signal peptide" evidence="2">
    <location>
        <begin position="1"/>
        <end position="16"/>
    </location>
</feature>
<gene>
    <name evidence="3" type="ORF">HMN09_00725600</name>
</gene>
<dbReference type="EMBL" id="JACAZE010000009">
    <property type="protein sequence ID" value="KAF7305723.1"/>
    <property type="molecule type" value="Genomic_DNA"/>
</dbReference>
<feature type="chain" id="PRO_5034604339" description="Cation-transporting P-type ATPase C-terminal domain-containing protein" evidence="2">
    <location>
        <begin position="17"/>
        <end position="266"/>
    </location>
</feature>
<dbReference type="Proteomes" id="UP000613580">
    <property type="component" value="Unassembled WGS sequence"/>
</dbReference>
<accession>A0A8H6SUX1</accession>
<keyword evidence="1" id="KW-1133">Transmembrane helix</keyword>
<reference evidence="3" key="1">
    <citation type="submission" date="2020-05" db="EMBL/GenBank/DDBJ databases">
        <title>Mycena genomes resolve the evolution of fungal bioluminescence.</title>
        <authorList>
            <person name="Tsai I.J."/>
        </authorList>
    </citation>
    <scope>NUCLEOTIDE SEQUENCE</scope>
    <source>
        <strain evidence="3">110903Hualien_Pintung</strain>
    </source>
</reference>
<organism evidence="3 4">
    <name type="scientific">Mycena chlorophos</name>
    <name type="common">Agaric fungus</name>
    <name type="synonym">Agaricus chlorophos</name>
    <dbReference type="NCBI Taxonomy" id="658473"/>
    <lineage>
        <taxon>Eukaryota</taxon>
        <taxon>Fungi</taxon>
        <taxon>Dikarya</taxon>
        <taxon>Basidiomycota</taxon>
        <taxon>Agaricomycotina</taxon>
        <taxon>Agaricomycetes</taxon>
        <taxon>Agaricomycetidae</taxon>
        <taxon>Agaricales</taxon>
        <taxon>Marasmiineae</taxon>
        <taxon>Mycenaceae</taxon>
        <taxon>Mycena</taxon>
    </lineage>
</organism>
<name>A0A8H6SUX1_MYCCL</name>
<keyword evidence="2" id="KW-0732">Signal</keyword>
<dbReference type="OrthoDB" id="9451547at2759"/>
<keyword evidence="1" id="KW-0472">Membrane</keyword>
<evidence type="ECO:0008006" key="5">
    <source>
        <dbReference type="Google" id="ProtNLM"/>
    </source>
</evidence>
<dbReference type="PANTHER" id="PTHR35043">
    <property type="entry name" value="TRANSCRIPTION FACTOR DOMAIN-CONTAINING PROTEIN"/>
    <property type="match status" value="1"/>
</dbReference>
<dbReference type="PANTHER" id="PTHR35043:SF7">
    <property type="entry name" value="TRANSCRIPTION FACTOR DOMAIN-CONTAINING PROTEIN"/>
    <property type="match status" value="1"/>
</dbReference>
<sequence>MLFLLLVFSLLRYSNSAAVPAGPVPGSDGSPLLRREIVDNCTDINHCRTLFSIVWSCLTTIFACTWTAVHPNLPAPNTGIIANFWRKFKMMLVAMIAPELMVGFALRQYLAAGYLEKKFKFTRTHGFFVQMGGFVTEDLHPIATTKQLEELPEVQKSIQNISVDDIKDKSKGDALSKGIALLQGLWFTAQCIARLQQHLPLTPLEIATLAILTANIAIWVLWWDKPKDVMQPLKLAVPQAKINIPSDVQLEWAFIDSAFLLIFWYS</sequence>
<evidence type="ECO:0000256" key="2">
    <source>
        <dbReference type="SAM" id="SignalP"/>
    </source>
</evidence>
<evidence type="ECO:0000256" key="1">
    <source>
        <dbReference type="SAM" id="Phobius"/>
    </source>
</evidence>